<dbReference type="AlphaFoldDB" id="A0A5E4R8Q7"/>
<gene>
    <name evidence="2" type="ORF">LSINAPIS_LOCUS15509</name>
</gene>
<dbReference type="Pfam" id="PF13516">
    <property type="entry name" value="LRR_6"/>
    <property type="match status" value="3"/>
</dbReference>
<dbReference type="EMBL" id="FZQP02007072">
    <property type="protein sequence ID" value="VVD06088.1"/>
    <property type="molecule type" value="Genomic_DNA"/>
</dbReference>
<dbReference type="InterPro" id="IPR052201">
    <property type="entry name" value="LRR-containing_regulator"/>
</dbReference>
<dbReference type="SUPFAM" id="SSF52047">
    <property type="entry name" value="RNI-like"/>
    <property type="match status" value="1"/>
</dbReference>
<dbReference type="Gene3D" id="3.80.10.10">
    <property type="entry name" value="Ribonuclease Inhibitor"/>
    <property type="match status" value="2"/>
</dbReference>
<dbReference type="PANTHER" id="PTHR24111:SF0">
    <property type="entry name" value="LEUCINE-RICH REPEAT-CONTAINING PROTEIN"/>
    <property type="match status" value="1"/>
</dbReference>
<evidence type="ECO:0000256" key="1">
    <source>
        <dbReference type="ARBA" id="ARBA00022737"/>
    </source>
</evidence>
<sequence>MKTKTSKKKCICDTEAVLRQITGSPQPIDWSELNNINLNLFTERNSVGTRNLILKGKDLYERYKRRITDSDVKAICQYVKLSPKRITKLELPYNEITDIGFFKLLKQILVKERSSITYLNIMNNNISEISILNLSKYAEFVKLKHLRLNGNDFGTKGGEYLAQFFKRNKSVEVCDIGQADQTLTSVAHLMDALRIDSGANNTLTVLDLSRVIPLFNRYSYETKWMAYHIENLLRQNKTLVELRLQKNEMIGHDMTYIVRGLRNNNTLLYLDLGYNRIGEYGTEVLAKYLAENPELRLLNLTGNTIKDTGAKALSLRMPFSKLRALNIANNKISNMGILDLLNTLKKPFYMRYFNIFGNEIGGSSCEVIERMLMSGVLFQDTTDVRLYSVDGSLYAAYYPNPFDLNSKLYYCEMDFGFPIPIDHIKRNVMPVKNIIDVGSKPIIGKQIEIISEN</sequence>
<evidence type="ECO:0000313" key="2">
    <source>
        <dbReference type="EMBL" id="VVD06088.1"/>
    </source>
</evidence>
<dbReference type="InterPro" id="IPR032675">
    <property type="entry name" value="LRR_dom_sf"/>
</dbReference>
<proteinExistence type="predicted"/>
<evidence type="ECO:0000313" key="3">
    <source>
        <dbReference type="Proteomes" id="UP000324832"/>
    </source>
</evidence>
<keyword evidence="1" id="KW-0677">Repeat</keyword>
<reference evidence="2 3" key="1">
    <citation type="submission" date="2017-07" db="EMBL/GenBank/DDBJ databases">
        <authorList>
            <person name="Talla V."/>
            <person name="Backstrom N."/>
        </authorList>
    </citation>
    <scope>NUCLEOTIDE SEQUENCE [LARGE SCALE GENOMIC DNA]</scope>
</reference>
<dbReference type="PROSITE" id="PS51450">
    <property type="entry name" value="LRR"/>
    <property type="match status" value="2"/>
</dbReference>
<dbReference type="SMART" id="SM00368">
    <property type="entry name" value="LRR_RI"/>
    <property type="match status" value="6"/>
</dbReference>
<dbReference type="InterPro" id="IPR001611">
    <property type="entry name" value="Leu-rich_rpt"/>
</dbReference>
<name>A0A5E4R8Q7_9NEOP</name>
<dbReference type="Proteomes" id="UP000324832">
    <property type="component" value="Unassembled WGS sequence"/>
</dbReference>
<accession>A0A5E4R8Q7</accession>
<dbReference type="PANTHER" id="PTHR24111">
    <property type="entry name" value="LEUCINE-RICH REPEAT-CONTAINING PROTEIN 34"/>
    <property type="match status" value="1"/>
</dbReference>
<protein>
    <submittedName>
        <fullName evidence="2">Uncharacterized protein</fullName>
    </submittedName>
</protein>
<organism evidence="2 3">
    <name type="scientific">Leptidea sinapis</name>
    <dbReference type="NCBI Taxonomy" id="189913"/>
    <lineage>
        <taxon>Eukaryota</taxon>
        <taxon>Metazoa</taxon>
        <taxon>Ecdysozoa</taxon>
        <taxon>Arthropoda</taxon>
        <taxon>Hexapoda</taxon>
        <taxon>Insecta</taxon>
        <taxon>Pterygota</taxon>
        <taxon>Neoptera</taxon>
        <taxon>Endopterygota</taxon>
        <taxon>Lepidoptera</taxon>
        <taxon>Glossata</taxon>
        <taxon>Ditrysia</taxon>
        <taxon>Papilionoidea</taxon>
        <taxon>Pieridae</taxon>
        <taxon>Dismorphiinae</taxon>
        <taxon>Leptidea</taxon>
    </lineage>
</organism>
<keyword evidence="3" id="KW-1185">Reference proteome</keyword>